<organism evidence="5 6">
    <name type="scientific">Bionectria ochroleuca</name>
    <name type="common">Gliocladium roseum</name>
    <dbReference type="NCBI Taxonomy" id="29856"/>
    <lineage>
        <taxon>Eukaryota</taxon>
        <taxon>Fungi</taxon>
        <taxon>Dikarya</taxon>
        <taxon>Ascomycota</taxon>
        <taxon>Pezizomycotina</taxon>
        <taxon>Sordariomycetes</taxon>
        <taxon>Hypocreomycetidae</taxon>
        <taxon>Hypocreales</taxon>
        <taxon>Bionectriaceae</taxon>
        <taxon>Clonostachys</taxon>
    </lineage>
</organism>
<dbReference type="GO" id="GO:0007188">
    <property type="term" value="P:adenylate cyclase-modulating G protein-coupled receptor signaling pathway"/>
    <property type="evidence" value="ECO:0007669"/>
    <property type="project" value="TreeGrafter"/>
</dbReference>
<dbReference type="GO" id="GO:0003924">
    <property type="term" value="F:GTPase activity"/>
    <property type="evidence" value="ECO:0007669"/>
    <property type="project" value="InterPro"/>
</dbReference>
<gene>
    <name evidence="5" type="ORF">IM811_006034</name>
</gene>
<dbReference type="PANTHER" id="PTHR10218:SF302">
    <property type="entry name" value="GUANINE NUCLEOTIDE-BINDING PROTEIN ALPHA-5 SUBUNIT"/>
    <property type="match status" value="1"/>
</dbReference>
<dbReference type="FunFam" id="3.40.50.300:FF:000720">
    <property type="entry name" value="Guanine nucleotide-binding protein G(k) subunit alpha"/>
    <property type="match status" value="1"/>
</dbReference>
<keyword evidence="1" id="KW-0479">Metal-binding</keyword>
<dbReference type="Pfam" id="PF00503">
    <property type="entry name" value="G-alpha"/>
    <property type="match status" value="1"/>
</dbReference>
<evidence type="ECO:0000256" key="3">
    <source>
        <dbReference type="ARBA" id="ARBA00023134"/>
    </source>
</evidence>
<dbReference type="Proteomes" id="UP000616885">
    <property type="component" value="Unassembled WGS sequence"/>
</dbReference>
<dbReference type="GO" id="GO:0005525">
    <property type="term" value="F:GTP binding"/>
    <property type="evidence" value="ECO:0007669"/>
    <property type="project" value="UniProtKB-KW"/>
</dbReference>
<reference evidence="5" key="1">
    <citation type="submission" date="2020-10" db="EMBL/GenBank/DDBJ databases">
        <title>High-Quality Genome Resource of Clonostachys rosea strain S41 by Oxford Nanopore Long-Read Sequencing.</title>
        <authorList>
            <person name="Wang H."/>
        </authorList>
    </citation>
    <scope>NUCLEOTIDE SEQUENCE</scope>
    <source>
        <strain evidence="5">S41</strain>
    </source>
</reference>
<dbReference type="InterPro" id="IPR027417">
    <property type="entry name" value="P-loop_NTPase"/>
</dbReference>
<dbReference type="GO" id="GO:0046872">
    <property type="term" value="F:metal ion binding"/>
    <property type="evidence" value="ECO:0007669"/>
    <property type="project" value="UniProtKB-KW"/>
</dbReference>
<dbReference type="GO" id="GO:0001664">
    <property type="term" value="F:G protein-coupled receptor binding"/>
    <property type="evidence" value="ECO:0007669"/>
    <property type="project" value="TreeGrafter"/>
</dbReference>
<evidence type="ECO:0000256" key="2">
    <source>
        <dbReference type="ARBA" id="ARBA00022741"/>
    </source>
</evidence>
<sequence length="169" mass="19634">MHYNSRSFQICDVGGNRSQRRKWVHTFPNASVVTFTADVTSYSKVLCEDENVPRVAEELALFDSIANHRRFANVRLVLMLTHINHLDEILVRTAVTDYFPNFISSNLPSSPGYKRDYLAYLENQFSSRLPDERDRETFQILQADLIHDGLEEVENILKTLLKIRPHKII</sequence>
<dbReference type="AlphaFoldDB" id="A0A8H7K2S7"/>
<dbReference type="PANTHER" id="PTHR10218">
    <property type="entry name" value="GTP-BINDING PROTEIN ALPHA SUBUNIT"/>
    <property type="match status" value="1"/>
</dbReference>
<keyword evidence="3" id="KW-0342">GTP-binding</keyword>
<accession>A0A8H7K2S7</accession>
<dbReference type="SUPFAM" id="SSF52540">
    <property type="entry name" value="P-loop containing nucleoside triphosphate hydrolases"/>
    <property type="match status" value="1"/>
</dbReference>
<protein>
    <submittedName>
        <fullName evidence="5">Uncharacterized protein</fullName>
    </submittedName>
</protein>
<dbReference type="GO" id="GO:0005834">
    <property type="term" value="C:heterotrimeric G-protein complex"/>
    <property type="evidence" value="ECO:0007669"/>
    <property type="project" value="TreeGrafter"/>
</dbReference>
<comment type="caution">
    <text evidence="5">The sequence shown here is derived from an EMBL/GenBank/DDBJ whole genome shotgun (WGS) entry which is preliminary data.</text>
</comment>
<dbReference type="GO" id="GO:0005737">
    <property type="term" value="C:cytoplasm"/>
    <property type="evidence" value="ECO:0007669"/>
    <property type="project" value="TreeGrafter"/>
</dbReference>
<dbReference type="Gene3D" id="3.40.50.300">
    <property type="entry name" value="P-loop containing nucleotide triphosphate hydrolases"/>
    <property type="match status" value="1"/>
</dbReference>
<evidence type="ECO:0000313" key="6">
    <source>
        <dbReference type="Proteomes" id="UP000616885"/>
    </source>
</evidence>
<dbReference type="PRINTS" id="PR00318">
    <property type="entry name" value="GPROTEINA"/>
</dbReference>
<dbReference type="PROSITE" id="PS51882">
    <property type="entry name" value="G_ALPHA"/>
    <property type="match status" value="1"/>
</dbReference>
<keyword evidence="4" id="KW-0807">Transducer</keyword>
<name>A0A8H7K2S7_BIOOC</name>
<proteinExistence type="predicted"/>
<evidence type="ECO:0000256" key="1">
    <source>
        <dbReference type="ARBA" id="ARBA00022723"/>
    </source>
</evidence>
<keyword evidence="2" id="KW-0547">Nucleotide-binding</keyword>
<dbReference type="GO" id="GO:0031683">
    <property type="term" value="F:G-protein beta/gamma-subunit complex binding"/>
    <property type="evidence" value="ECO:0007669"/>
    <property type="project" value="InterPro"/>
</dbReference>
<evidence type="ECO:0000256" key="4">
    <source>
        <dbReference type="ARBA" id="ARBA00023224"/>
    </source>
</evidence>
<dbReference type="EMBL" id="JADCTT010000016">
    <property type="protein sequence ID" value="KAF9743694.1"/>
    <property type="molecule type" value="Genomic_DNA"/>
</dbReference>
<evidence type="ECO:0000313" key="5">
    <source>
        <dbReference type="EMBL" id="KAF9743694.1"/>
    </source>
</evidence>
<dbReference type="InterPro" id="IPR001019">
    <property type="entry name" value="Gprotein_alpha_su"/>
</dbReference>